<keyword evidence="4" id="KW-1185">Reference proteome</keyword>
<evidence type="ECO:0000313" key="3">
    <source>
        <dbReference type="EMBL" id="GAA4418715.1"/>
    </source>
</evidence>
<feature type="domain" description="TraG P-loop" evidence="2">
    <location>
        <begin position="418"/>
        <end position="821"/>
    </location>
</feature>
<proteinExistence type="predicted"/>
<dbReference type="NCBIfam" id="TIGR03783">
    <property type="entry name" value="Bac_Flav_CT_G"/>
    <property type="match status" value="1"/>
</dbReference>
<name>A0ABP8KYQ3_9BACT</name>
<evidence type="ECO:0000259" key="1">
    <source>
        <dbReference type="Pfam" id="PF12991"/>
    </source>
</evidence>
<comment type="caution">
    <text evidence="3">The sequence shown here is derived from an EMBL/GenBank/DDBJ whole genome shotgun (WGS) entry which is preliminary data.</text>
</comment>
<dbReference type="Gene3D" id="3.40.50.300">
    <property type="entry name" value="P-loop containing nucleotide triphosphate hydrolases"/>
    <property type="match status" value="1"/>
</dbReference>
<evidence type="ECO:0000259" key="2">
    <source>
        <dbReference type="Pfam" id="PF19044"/>
    </source>
</evidence>
<reference evidence="4" key="1">
    <citation type="journal article" date="2019" name="Int. J. Syst. Evol. Microbiol.">
        <title>The Global Catalogue of Microorganisms (GCM) 10K type strain sequencing project: providing services to taxonomists for standard genome sequencing and annotation.</title>
        <authorList>
            <consortium name="The Broad Institute Genomics Platform"/>
            <consortium name="The Broad Institute Genome Sequencing Center for Infectious Disease"/>
            <person name="Wu L."/>
            <person name="Ma J."/>
        </authorList>
    </citation>
    <scope>NUCLEOTIDE SEQUENCE [LARGE SCALE GENOMIC DNA]</scope>
    <source>
        <strain evidence="4">JCM 17925</strain>
    </source>
</reference>
<dbReference type="Pfam" id="PF12991">
    <property type="entry name" value="DUF3875"/>
    <property type="match status" value="1"/>
</dbReference>
<feature type="domain" description="TraG N-terminal Bacteroidetes" evidence="1">
    <location>
        <begin position="4"/>
        <end position="43"/>
    </location>
</feature>
<dbReference type="Gene3D" id="1.10.8.730">
    <property type="match status" value="1"/>
</dbReference>
<dbReference type="InterPro" id="IPR022509">
    <property type="entry name" value="Conjugation_ATPase_TraG"/>
</dbReference>
<dbReference type="EMBL" id="BAABHB010000017">
    <property type="protein sequence ID" value="GAA4418715.1"/>
    <property type="molecule type" value="Genomic_DNA"/>
</dbReference>
<dbReference type="SUPFAM" id="SSF52540">
    <property type="entry name" value="P-loop containing nucleoside triphosphate hydrolases"/>
    <property type="match status" value="1"/>
</dbReference>
<dbReference type="InterPro" id="IPR053155">
    <property type="entry name" value="F-pilin_assembly_TraC"/>
</dbReference>
<dbReference type="Proteomes" id="UP001500936">
    <property type="component" value="Unassembled WGS sequence"/>
</dbReference>
<dbReference type="InterPro" id="IPR027417">
    <property type="entry name" value="P-loop_NTPase"/>
</dbReference>
<protein>
    <submittedName>
        <fullName evidence="3">TraG family conjugative transposon ATPase</fullName>
    </submittedName>
</protein>
<sequence>MQVKTRDIKDLFPIGAVQDDLIFSKWGDITVCFEVILPEIYTLNVQWDGEGDNRVEMGEYRELVESWSKAIGVLPPHTIVHKQDWFVEEKYQPKVTVNAFLDKTSERHFNERPYLNHRCFLFLTKTHPERRSVSAEAITLARTRLVSKEVADAKKLDDFLNAVEQCKAILESTRLLRLQRLTTNDIVSTATSQGLLERYYSLSLQEEVVTLADIERDDCLRIGGKFAKFYTISDVDDMPDWVLTHNRVDAYSSENSTVSVCFAAPVGLMLPCNHIYNQYVFKDDKHVSTPELEQRATQMRSLASFGKANEVNAMLINEYLTEASQYGWTPIHAHFNVQVWTEDKSKLPVLRNLVSSAIAKMGARPRENSLDAMALFWAGIPGNAADLPKEDRYWTFTPQAVCLFNQETNDETSLATSGIKLTERLSGKPINVDFSDEPMRKGWITNRNKFIIGPSGSGKSFFTNHAVRSYHAQDSHIVIVDVGHSYSSLCEMLGGKYLTYDPANPISFNPFVIEGRAQPDIEKKEALKTLLQTLWKRPEEQQTRTEDTALAAAIDGYYQYLAQHEDIFPGFDSFYEYLQDGFVRYLDEHKVREKHFDLENFMYVLRSFYKGGEYDYLLNSRTNLDLLHDRLVIFELDNIKDHPILFPVVTIIIMDVFIAKMRKLMGIRKIILIEEAWKAIMKDEMAEYIRYLYKTVRKFFGEAWIVTQEVDDIIGNKIVKDSIINNADTKILLDQRKYQNKFGVVQELLALTKKEKDLCLSLNRDNDPGRLYKEVFVSWGGQHSKVYGVEVSREEYYAFTTEQREKLKVQQKVQQQREAGADINYELAIKEIVAEERGL</sequence>
<dbReference type="InterPro" id="IPR024451">
    <property type="entry name" value="TraG_N_Bacteroidetes"/>
</dbReference>
<dbReference type="PANTHER" id="PTHR38467:SF1">
    <property type="entry name" value="CONJUGATIVE TRANSFER: ASSEMBLY"/>
    <property type="match status" value="1"/>
</dbReference>
<organism evidence="3 4">
    <name type="scientific">Nibrella viscosa</name>
    <dbReference type="NCBI Taxonomy" id="1084524"/>
    <lineage>
        <taxon>Bacteria</taxon>
        <taxon>Pseudomonadati</taxon>
        <taxon>Bacteroidota</taxon>
        <taxon>Cytophagia</taxon>
        <taxon>Cytophagales</taxon>
        <taxon>Spirosomataceae</taxon>
        <taxon>Nibrella</taxon>
    </lineage>
</organism>
<dbReference type="InterPro" id="IPR043964">
    <property type="entry name" value="P-loop_TraG"/>
</dbReference>
<dbReference type="Pfam" id="PF19044">
    <property type="entry name" value="P-loop_TraG"/>
    <property type="match status" value="1"/>
</dbReference>
<dbReference type="PANTHER" id="PTHR38467">
    <property type="match status" value="1"/>
</dbReference>
<gene>
    <name evidence="3" type="ORF">GCM10023187_52370</name>
</gene>
<evidence type="ECO:0000313" key="4">
    <source>
        <dbReference type="Proteomes" id="UP001500936"/>
    </source>
</evidence>
<accession>A0ABP8KYQ3</accession>
<dbReference type="RefSeq" id="WP_345271024.1">
    <property type="nucleotide sequence ID" value="NZ_BAABHB010000017.1"/>
</dbReference>